<dbReference type="Pfam" id="PF00023">
    <property type="entry name" value="Ank"/>
    <property type="match status" value="1"/>
</dbReference>
<keyword evidence="1" id="KW-0677">Repeat</keyword>
<dbReference type="GO" id="GO:0003677">
    <property type="term" value="F:DNA binding"/>
    <property type="evidence" value="ECO:0007669"/>
    <property type="project" value="InterPro"/>
</dbReference>
<comment type="caution">
    <text evidence="7">The sequence shown here is derived from an EMBL/GenBank/DDBJ whole genome shotgun (WGS) entry which is preliminary data.</text>
</comment>
<dbReference type="Gene3D" id="1.25.40.20">
    <property type="entry name" value="Ankyrin repeat-containing domain"/>
    <property type="match status" value="1"/>
</dbReference>
<evidence type="ECO:0000256" key="4">
    <source>
        <dbReference type="SAM" id="Coils"/>
    </source>
</evidence>
<evidence type="ECO:0000256" key="1">
    <source>
        <dbReference type="ARBA" id="ARBA00022737"/>
    </source>
</evidence>
<dbReference type="PROSITE" id="PS51299">
    <property type="entry name" value="HTH_APSES"/>
    <property type="match status" value="1"/>
</dbReference>
<keyword evidence="8" id="KW-1185">Reference proteome</keyword>
<dbReference type="EMBL" id="JAAAJA010000182">
    <property type="protein sequence ID" value="KAG0259598.1"/>
    <property type="molecule type" value="Genomic_DNA"/>
</dbReference>
<feature type="region of interest" description="Disordered" evidence="5">
    <location>
        <begin position="108"/>
        <end position="226"/>
    </location>
</feature>
<evidence type="ECO:0000313" key="7">
    <source>
        <dbReference type="EMBL" id="KAG0259598.1"/>
    </source>
</evidence>
<protein>
    <submittedName>
        <fullName evidence="7">Transcriptional regulator swi6</fullName>
    </submittedName>
</protein>
<keyword evidence="2 3" id="KW-0040">ANK repeat</keyword>
<dbReference type="Gene3D" id="3.10.260.10">
    <property type="entry name" value="Transcription regulator HTH, APSES-type DNA-binding domain"/>
    <property type="match status" value="1"/>
</dbReference>
<dbReference type="GO" id="GO:0033309">
    <property type="term" value="C:SBF transcription complex"/>
    <property type="evidence" value="ECO:0007669"/>
    <property type="project" value="TreeGrafter"/>
</dbReference>
<feature type="compositionally biased region" description="Low complexity" evidence="5">
    <location>
        <begin position="175"/>
        <end position="192"/>
    </location>
</feature>
<accession>A0A9P6Q5T3</accession>
<dbReference type="PROSITE" id="PS50297">
    <property type="entry name" value="ANK_REP_REGION"/>
    <property type="match status" value="2"/>
</dbReference>
<evidence type="ECO:0000256" key="3">
    <source>
        <dbReference type="PROSITE-ProRule" id="PRU00023"/>
    </source>
</evidence>
<feature type="compositionally biased region" description="Polar residues" evidence="5">
    <location>
        <begin position="203"/>
        <end position="217"/>
    </location>
</feature>
<dbReference type="InterPro" id="IPR003163">
    <property type="entry name" value="Tscrpt_reg_HTH_APSES-type"/>
</dbReference>
<feature type="domain" description="HTH APSES-type" evidence="6">
    <location>
        <begin position="4"/>
        <end position="111"/>
    </location>
</feature>
<evidence type="ECO:0000256" key="5">
    <source>
        <dbReference type="SAM" id="MobiDB-lite"/>
    </source>
</evidence>
<dbReference type="SUPFAM" id="SSF48403">
    <property type="entry name" value="Ankyrin repeat"/>
    <property type="match status" value="1"/>
</dbReference>
<dbReference type="Proteomes" id="UP000726737">
    <property type="component" value="Unassembled WGS sequence"/>
</dbReference>
<dbReference type="GO" id="GO:0030907">
    <property type="term" value="C:MBF transcription complex"/>
    <property type="evidence" value="ECO:0007669"/>
    <property type="project" value="TreeGrafter"/>
</dbReference>
<name>A0A9P6Q5T3_9FUNG</name>
<proteinExistence type="predicted"/>
<feature type="coiled-coil region" evidence="4">
    <location>
        <begin position="500"/>
        <end position="551"/>
    </location>
</feature>
<evidence type="ECO:0000259" key="6">
    <source>
        <dbReference type="PROSITE" id="PS51299"/>
    </source>
</evidence>
<organism evidence="7 8">
    <name type="scientific">Mortierella polycephala</name>
    <dbReference type="NCBI Taxonomy" id="41804"/>
    <lineage>
        <taxon>Eukaryota</taxon>
        <taxon>Fungi</taxon>
        <taxon>Fungi incertae sedis</taxon>
        <taxon>Mucoromycota</taxon>
        <taxon>Mortierellomycotina</taxon>
        <taxon>Mortierellomycetes</taxon>
        <taxon>Mortierellales</taxon>
        <taxon>Mortierellaceae</taxon>
        <taxon>Mortierella</taxon>
    </lineage>
</organism>
<dbReference type="InterPro" id="IPR051642">
    <property type="entry name" value="SWI6-like"/>
</dbReference>
<dbReference type="InterPro" id="IPR018004">
    <property type="entry name" value="KilA/APSES_HTH"/>
</dbReference>
<dbReference type="PROSITE" id="PS50088">
    <property type="entry name" value="ANK_REPEAT"/>
    <property type="match status" value="2"/>
</dbReference>
<dbReference type="SMART" id="SM01252">
    <property type="entry name" value="KilA-N"/>
    <property type="match status" value="1"/>
</dbReference>
<dbReference type="InterPro" id="IPR036770">
    <property type="entry name" value="Ankyrin_rpt-contain_sf"/>
</dbReference>
<dbReference type="InterPro" id="IPR002110">
    <property type="entry name" value="Ankyrin_rpt"/>
</dbReference>
<dbReference type="PANTHER" id="PTHR43828">
    <property type="entry name" value="ASPARAGINASE"/>
    <property type="match status" value="1"/>
</dbReference>
<dbReference type="InterPro" id="IPR036887">
    <property type="entry name" value="HTH_APSES_sf"/>
</dbReference>
<dbReference type="Pfam" id="PF04383">
    <property type="entry name" value="KilA-N"/>
    <property type="match status" value="1"/>
</dbReference>
<sequence length="702" mass="77880">MPDLYSAVYSGVAVYEVMCRGIAVMRRQLDSYLNATQILKVAGIEKGRRTKILEREVLPGPHEKVQGGYGKYQGTWIPFERGVDLAKQYKVEPLLRALFEYQGGQDENAAPMKEKASKSKDTVKAIKAPATASPRLSPVSKRARSSSSKSINNNNSSSKTQTVIAPSMTPSPLHPSFSATSPSIPPSSSWEPDQPHRKRTRLRSASVNDDLQPQGSSLGRLDEDKAMEEPLEGVEKYRATLMTIFLNDDTVDIPHLLTDKITPVDLDIDMIIDDQGHTALHWAAALARIPVLELLVKKNANVCRVNYNGESALVRAVLVTNNFDAQAFPHLLSLLSQAIPLVDNKNRTLLHHIATTAGIRGRGPSSHYYMECLLEWIAQNEGDFSSIVDIQDKNGDTALTIAARVGDRYLCRFLIDVGANRDLENKVGLKAQDFGIDDLPRASAEQPFVPRTHLAQPPAEHSKDDQNGKRVKEIMTVVQKMVDELDVEFSQEMLARQGQIQDTQALLRHASRELTETRRTIQSYRTQAQQLAEAQQKIKNLEMALEEESRRTRSLRGYHSKLRSTDDIDMVLNARNLSPNTLSSAGVDGPHATEVIQEQRAEHDVISLRSKVYAYQMNDDELSRELEDAQSKTSTNELLCKKVIAICCNIPLDKVDDMLVPLTLAVESDGASLDLSRVAGFMSRVKQQEGMASITAEVPSSP</sequence>
<feature type="compositionally biased region" description="Polar residues" evidence="5">
    <location>
        <begin position="160"/>
        <end position="170"/>
    </location>
</feature>
<feature type="repeat" description="ANK" evidence="3">
    <location>
        <begin position="275"/>
        <end position="307"/>
    </location>
</feature>
<keyword evidence="4" id="KW-0175">Coiled coil</keyword>
<feature type="repeat" description="ANK" evidence="3">
    <location>
        <begin position="394"/>
        <end position="426"/>
    </location>
</feature>
<dbReference type="AlphaFoldDB" id="A0A9P6Q5T3"/>
<dbReference type="SMART" id="SM00248">
    <property type="entry name" value="ANK"/>
    <property type="match status" value="2"/>
</dbReference>
<feature type="compositionally biased region" description="Basic and acidic residues" evidence="5">
    <location>
        <begin position="112"/>
        <end position="124"/>
    </location>
</feature>
<reference evidence="7" key="1">
    <citation type="journal article" date="2020" name="Fungal Divers.">
        <title>Resolving the Mortierellaceae phylogeny through synthesis of multi-gene phylogenetics and phylogenomics.</title>
        <authorList>
            <person name="Vandepol N."/>
            <person name="Liber J."/>
            <person name="Desiro A."/>
            <person name="Na H."/>
            <person name="Kennedy M."/>
            <person name="Barry K."/>
            <person name="Grigoriev I.V."/>
            <person name="Miller A.N."/>
            <person name="O'Donnell K."/>
            <person name="Stajich J.E."/>
            <person name="Bonito G."/>
        </authorList>
    </citation>
    <scope>NUCLEOTIDE SEQUENCE</scope>
    <source>
        <strain evidence="7">KOD948</strain>
    </source>
</reference>
<evidence type="ECO:0000256" key="2">
    <source>
        <dbReference type="ARBA" id="ARBA00023043"/>
    </source>
</evidence>
<evidence type="ECO:0000313" key="8">
    <source>
        <dbReference type="Proteomes" id="UP000726737"/>
    </source>
</evidence>
<dbReference type="FunFam" id="3.10.260.10:FF:000001">
    <property type="entry name" value="APSES transcription factor (MbpA)"/>
    <property type="match status" value="1"/>
</dbReference>
<dbReference type="PANTHER" id="PTHR43828:SF3">
    <property type="entry name" value="CHROMO DOMAIN-CONTAINING PROTEIN"/>
    <property type="match status" value="1"/>
</dbReference>
<dbReference type="Pfam" id="PF13637">
    <property type="entry name" value="Ank_4"/>
    <property type="match status" value="1"/>
</dbReference>
<feature type="compositionally biased region" description="Low complexity" evidence="5">
    <location>
        <begin position="145"/>
        <end position="159"/>
    </location>
</feature>
<dbReference type="OrthoDB" id="6718656at2759"/>
<dbReference type="SUPFAM" id="SSF54616">
    <property type="entry name" value="DNA-binding domain of Mlu1-box binding protein MBP1"/>
    <property type="match status" value="1"/>
</dbReference>
<gene>
    <name evidence="7" type="primary">SWI6_1</name>
    <name evidence="7" type="ORF">BG011_002530</name>
</gene>
<dbReference type="GO" id="GO:0001228">
    <property type="term" value="F:DNA-binding transcription activator activity, RNA polymerase II-specific"/>
    <property type="evidence" value="ECO:0007669"/>
    <property type="project" value="UniProtKB-ARBA"/>
</dbReference>